<dbReference type="Pfam" id="PF05133">
    <property type="entry name" value="SPP1_portal"/>
    <property type="match status" value="1"/>
</dbReference>
<gene>
    <name evidence="1" type="ORF">ERS852491_01319</name>
</gene>
<dbReference type="STRING" id="39482.ERS852491_01319"/>
<dbReference type="RefSeq" id="WP_055152077.1">
    <property type="nucleotide sequence ID" value="NZ_CYZU01000009.1"/>
</dbReference>
<dbReference type="OrthoDB" id="1641671at2"/>
<proteinExistence type="predicted"/>
<name>A0A174CER8_9FIRM</name>
<dbReference type="Proteomes" id="UP000095544">
    <property type="component" value="Unassembled WGS sequence"/>
</dbReference>
<sequence length="454" mass="51176">MRVIQNYLQTQTSYRTVSDSMYDKIGEWLTWYQNAGGPVVSEGAAESMLKYRRLGLAKKVCEDWADLLMNEGISVTAGSFDSRLNQILEENHFTVRAKRMLETSFALGTGAFTEYRDPDGNIRLDCIRGDMICPITWNGGEITECAFGSVRTVNGNDYIYLQIHRKGMPGIGENSSLYYIENKYLDAVTGETAELPTGMQEVVPTGCNMPMFQITTPNIVNTQEPDSPMGSSVYADAIDLIEGCDLIYDSYMNEYILGRKRLLVPYSAARMMQTQNEGGAMPVFDPNAAVYFTMPGEQERDLKLTEQDMNIRITEHEQGLQKCLELLSLKCGMGAGWYRLKDGRVKADRGSIADKTDLYRNLQKHRIPIKMAVRAMVKCLHFLENATDEIEVQVYFDDSVLEDPDTVVDRNIRLVQAGLRSKQTAIREIMKCSKEEAEQELALIAANPQKEVLI</sequence>
<protein>
    <submittedName>
        <fullName evidence="1">Phage portal protein, putative, A118 family</fullName>
    </submittedName>
</protein>
<dbReference type="InterPro" id="IPR021145">
    <property type="entry name" value="Portal_protein_SPP1_Gp6-like"/>
</dbReference>
<dbReference type="AlphaFoldDB" id="A0A174CER8"/>
<accession>A0A174CER8</accession>
<evidence type="ECO:0000313" key="1">
    <source>
        <dbReference type="EMBL" id="CUO11427.1"/>
    </source>
</evidence>
<organism evidence="1 2">
    <name type="scientific">Faecalicatena contorta</name>
    <dbReference type="NCBI Taxonomy" id="39482"/>
    <lineage>
        <taxon>Bacteria</taxon>
        <taxon>Bacillati</taxon>
        <taxon>Bacillota</taxon>
        <taxon>Clostridia</taxon>
        <taxon>Lachnospirales</taxon>
        <taxon>Lachnospiraceae</taxon>
        <taxon>Faecalicatena</taxon>
    </lineage>
</organism>
<reference evidence="1 2" key="1">
    <citation type="submission" date="2015-09" db="EMBL/GenBank/DDBJ databases">
        <authorList>
            <consortium name="Pathogen Informatics"/>
        </authorList>
    </citation>
    <scope>NUCLEOTIDE SEQUENCE [LARGE SCALE GENOMIC DNA]</scope>
    <source>
        <strain evidence="1 2">2789STDY5834876</strain>
    </source>
</reference>
<evidence type="ECO:0000313" key="2">
    <source>
        <dbReference type="Proteomes" id="UP000095544"/>
    </source>
</evidence>
<dbReference type="EMBL" id="CYZU01000009">
    <property type="protein sequence ID" value="CUO11427.1"/>
    <property type="molecule type" value="Genomic_DNA"/>
</dbReference>